<dbReference type="WBParaSite" id="MBELARI_LOCUS18823">
    <property type="protein sequence ID" value="MBELARI_LOCUS18823"/>
    <property type="gene ID" value="MBELARI_LOCUS18823"/>
</dbReference>
<reference evidence="3" key="1">
    <citation type="submission" date="2024-02" db="UniProtKB">
        <authorList>
            <consortium name="WormBaseParasite"/>
        </authorList>
    </citation>
    <scope>IDENTIFICATION</scope>
</reference>
<evidence type="ECO:0000256" key="1">
    <source>
        <dbReference type="SAM" id="Phobius"/>
    </source>
</evidence>
<accession>A0AAF3EYQ0</accession>
<dbReference type="Proteomes" id="UP000887575">
    <property type="component" value="Unassembled WGS sequence"/>
</dbReference>
<keyword evidence="2" id="KW-1185">Reference proteome</keyword>
<feature type="transmembrane region" description="Helical" evidence="1">
    <location>
        <begin position="1049"/>
        <end position="1071"/>
    </location>
</feature>
<keyword evidence="1" id="KW-1133">Transmembrane helix</keyword>
<evidence type="ECO:0000313" key="3">
    <source>
        <dbReference type="WBParaSite" id="MBELARI_LOCUS18823"/>
    </source>
</evidence>
<name>A0AAF3EYQ0_9BILA</name>
<sequence length="1387" mass="156353">MTRKGSEYDFAISVHFQHRPSETKSLLLIPGPELGDFVCDSGQTLTVMVSSDEFFTYVEHPKTTRKQIQNTGLFTSILAQTQQAMCNQDFVAITCNGTSVFSYYAGSSDGTDQNLENRLGSGSMVRGLYLRTTALSVLSADSCAFCAYIRIDPKSLSLDSFLAWTPYYYPWIFDRPLMKENIAKLVTISLQANSQNNVNLLVEAQQLFNVRVKIVGDVQGEKESFNSSFEHVEEFPLSISAYCLVITWEVTDANAEQIGFLLTTKTIKTLRKYTLTEETPTFVIHSFRISPEETPFQGFILALENFDDVIIDITRDSCDQWLDGNSSSSVCVNPTQFTINGRHFNMPDEAFGEKISWAVNLDDRKAGGYYWTQNFVLKQQKEFEVVEVPVSNSCIYAVSFRARNWVNETKKVLLIPETDHDNPIYVTVTEYHYVLVEEEVVVTLVPSFHVLPIPCPILKPINQISALSPNDCSKISESLNCDARTIFKGYAGGEPGRKRNPDHFIVEGRSEEMRLTSSSSATTLFTDQRCAFCLVYALDGCKRPLEPSLNFTFPLDDMVTLSQPFYPWIFDRYDWVDRTEMTALEPQEPHELRIEFTKFTRGTAEIALFNETNDIFSQNFTTMPEKVISQKAKVVRVAWTPDNDNQTDSGYMAIVRRLPACPVEHRLDVDTQPTLAFRALDLYSISVKSPRQSFCFGTCTNCTLLIEFSFYCFDSMDCDIEVPFLIDVTKPPKWDEECKKSFEISTQTTINSCKISVKTFLSLLWDYGMPQSDLLKNNSAFLISVPELLEESHTYEVFSCDEFCEVTVDKSSYLTTIVLVLQEEKNGTYVLTSLQSHPVNAKCQYDLNIQSLQNQNNTKDLHFLLTIDESAPFIEQYLENRVYSLTIPPGCSPKIVIEVRKYPSQLDRTNEQKLCQKGTAMIDSPGYLDPFINETFSVTFSNLSLSRLVICNDGLLLTVRGEVVALFDGTLQIDYKGQQGDIIASEIWHSSDDYTSTFNKTHEKVVSVLIIWTPNGTPFGGGALVLVHVDEVRTLGNDPPKNKSKPWKWIVPTVVLLIFFLLAAVGCAYGARSGLLIRLLLSHRNPFADQIQKTFNSIPQLKKAMDRALTTKKKFIDEWEISGEKLKIFEETLGAGAFAVVHRGYLQGMAPVTKLYPSLQLSYLLSNDGNDVAVKNVETITITTADEKDYVVNFSQLGCMKAKFSKCTDELPFSVNANITIDESTRRKRKIFTSLCPVIDTGAYLSTYTIASIKTLTFEMSATQSTHNFAISVHVQHWINETKSPFAIPGGSVDKCEIQMEVIVPADEIPIYLVHPNTLSAQIPSNAFFISFKVETDKVECNDEPLPFTCNDNSVFSTYAGSVPGKKPNLENLLYRGSYVYWFSVKV</sequence>
<keyword evidence="1" id="KW-0472">Membrane</keyword>
<protein>
    <submittedName>
        <fullName evidence="3">Uncharacterized protein</fullName>
    </submittedName>
</protein>
<organism evidence="2 3">
    <name type="scientific">Mesorhabditis belari</name>
    <dbReference type="NCBI Taxonomy" id="2138241"/>
    <lineage>
        <taxon>Eukaryota</taxon>
        <taxon>Metazoa</taxon>
        <taxon>Ecdysozoa</taxon>
        <taxon>Nematoda</taxon>
        <taxon>Chromadorea</taxon>
        <taxon>Rhabditida</taxon>
        <taxon>Rhabditina</taxon>
        <taxon>Rhabditomorpha</taxon>
        <taxon>Rhabditoidea</taxon>
        <taxon>Rhabditidae</taxon>
        <taxon>Mesorhabditinae</taxon>
        <taxon>Mesorhabditis</taxon>
    </lineage>
</organism>
<dbReference type="Gene3D" id="3.30.200.20">
    <property type="entry name" value="Phosphorylase Kinase, domain 1"/>
    <property type="match status" value="1"/>
</dbReference>
<evidence type="ECO:0000313" key="2">
    <source>
        <dbReference type="Proteomes" id="UP000887575"/>
    </source>
</evidence>
<keyword evidence="1" id="KW-0812">Transmembrane</keyword>
<proteinExistence type="predicted"/>